<keyword evidence="2" id="KW-1185">Reference proteome</keyword>
<dbReference type="VEuPathDB" id="FungiDB:PSTT_04497"/>
<sequence>MTDITRPAIQQLDKEEQEETMKKQPSYSEASIIPNSFGPYIGTQLALICGSRQRRIKCERLNDPSVVPQHFTHWKHNLLMIYICPLERMGTRPGIKAQHYSQYSLTRPNDVNINSQGTLWTTRIVDKLSDSHL</sequence>
<dbReference type="EMBL" id="PKSL01000031">
    <property type="protein sequence ID" value="POW12483.1"/>
    <property type="molecule type" value="Genomic_DNA"/>
</dbReference>
<evidence type="ECO:0000313" key="1">
    <source>
        <dbReference type="EMBL" id="POW12483.1"/>
    </source>
</evidence>
<proteinExistence type="predicted"/>
<name>A0A2S4VSI2_9BASI</name>
<accession>A0A2S4VSI2</accession>
<evidence type="ECO:0000313" key="2">
    <source>
        <dbReference type="Proteomes" id="UP000239156"/>
    </source>
</evidence>
<gene>
    <name evidence="1" type="ORF">PSTT_04497</name>
</gene>
<comment type="caution">
    <text evidence="1">The sequence shown here is derived from an EMBL/GenBank/DDBJ whole genome shotgun (WGS) entry which is preliminary data.</text>
</comment>
<dbReference type="Proteomes" id="UP000239156">
    <property type="component" value="Unassembled WGS sequence"/>
</dbReference>
<dbReference type="AlphaFoldDB" id="A0A2S4VSI2"/>
<reference evidence="1" key="1">
    <citation type="submission" date="2017-12" db="EMBL/GenBank/DDBJ databases">
        <title>Gene loss provides genomic basis for host adaptation in cereal stripe rust fungi.</title>
        <authorList>
            <person name="Xia C."/>
        </authorList>
    </citation>
    <scope>NUCLEOTIDE SEQUENCE [LARGE SCALE GENOMIC DNA]</scope>
    <source>
        <strain evidence="1">93-210</strain>
    </source>
</reference>
<protein>
    <submittedName>
        <fullName evidence="1">Uncharacterized protein</fullName>
    </submittedName>
</protein>
<organism evidence="1 2">
    <name type="scientific">Puccinia striiformis</name>
    <dbReference type="NCBI Taxonomy" id="27350"/>
    <lineage>
        <taxon>Eukaryota</taxon>
        <taxon>Fungi</taxon>
        <taxon>Dikarya</taxon>
        <taxon>Basidiomycota</taxon>
        <taxon>Pucciniomycotina</taxon>
        <taxon>Pucciniomycetes</taxon>
        <taxon>Pucciniales</taxon>
        <taxon>Pucciniaceae</taxon>
        <taxon>Puccinia</taxon>
    </lineage>
</organism>